<reference evidence="2" key="2">
    <citation type="journal article" date="2024" name="Plant">
        <title>Genomic evolution and insights into agronomic trait innovations of Sesamum species.</title>
        <authorList>
            <person name="Miao H."/>
            <person name="Wang L."/>
            <person name="Qu L."/>
            <person name="Liu H."/>
            <person name="Sun Y."/>
            <person name="Le M."/>
            <person name="Wang Q."/>
            <person name="Wei S."/>
            <person name="Zheng Y."/>
            <person name="Lin W."/>
            <person name="Duan Y."/>
            <person name="Cao H."/>
            <person name="Xiong S."/>
            <person name="Wang X."/>
            <person name="Wei L."/>
            <person name="Li C."/>
            <person name="Ma Q."/>
            <person name="Ju M."/>
            <person name="Zhao R."/>
            <person name="Li G."/>
            <person name="Mu C."/>
            <person name="Tian Q."/>
            <person name="Mei H."/>
            <person name="Zhang T."/>
            <person name="Gao T."/>
            <person name="Zhang H."/>
        </authorList>
    </citation>
    <scope>NUCLEOTIDE SEQUENCE</scope>
    <source>
        <strain evidence="2">3651</strain>
    </source>
</reference>
<feature type="compositionally biased region" description="Pro residues" evidence="1">
    <location>
        <begin position="117"/>
        <end position="132"/>
    </location>
</feature>
<dbReference type="AlphaFoldDB" id="A0AAE1YDF0"/>
<keyword evidence="3" id="KW-1185">Reference proteome</keyword>
<evidence type="ECO:0000256" key="1">
    <source>
        <dbReference type="SAM" id="MobiDB-lite"/>
    </source>
</evidence>
<evidence type="ECO:0000313" key="2">
    <source>
        <dbReference type="EMBL" id="KAK4428215.1"/>
    </source>
</evidence>
<proteinExistence type="predicted"/>
<comment type="caution">
    <text evidence="2">The sequence shown here is derived from an EMBL/GenBank/DDBJ whole genome shotgun (WGS) entry which is preliminary data.</text>
</comment>
<dbReference type="EMBL" id="JACGWO010000005">
    <property type="protein sequence ID" value="KAK4428215.1"/>
    <property type="molecule type" value="Genomic_DNA"/>
</dbReference>
<evidence type="ECO:0000313" key="3">
    <source>
        <dbReference type="Proteomes" id="UP001293254"/>
    </source>
</evidence>
<feature type="region of interest" description="Disordered" evidence="1">
    <location>
        <begin position="57"/>
        <end position="76"/>
    </location>
</feature>
<feature type="region of interest" description="Disordered" evidence="1">
    <location>
        <begin position="102"/>
        <end position="132"/>
    </location>
</feature>
<name>A0AAE1YDF0_9LAMI</name>
<sequence length="278" mass="31125">MALMMTFRPAWLSMAGVPDYGLVHNVKDKGKGKLTTEGGDGQGSDWVDWDMNKCGLDSEDDEFDIDDSVDYSDDNEYFDDNIDKDVEWVGLLEKDQEDVNRFDSDDQKFPQDDDPIPSQPQPDPVPSQPPAAPIQQDEVIVNEDCPPLTQPEDAIHKEADLDNKKKPVRRAIFNDEVEPVVVQVPVSLIMHFHNVNPKPLTVPTPAPPAMHPSLNIRASPPILGHPPGFVSKPITDPVVPHSSGPIIMKDGKRYVMLSNLNITMQSEQYRDKGKRREK</sequence>
<feature type="compositionally biased region" description="Basic and acidic residues" evidence="1">
    <location>
        <begin position="102"/>
        <end position="111"/>
    </location>
</feature>
<gene>
    <name evidence="2" type="ORF">Salat_1590500</name>
</gene>
<protein>
    <submittedName>
        <fullName evidence="2">Uncharacterized protein</fullName>
    </submittedName>
</protein>
<organism evidence="2 3">
    <name type="scientific">Sesamum alatum</name>
    <dbReference type="NCBI Taxonomy" id="300844"/>
    <lineage>
        <taxon>Eukaryota</taxon>
        <taxon>Viridiplantae</taxon>
        <taxon>Streptophyta</taxon>
        <taxon>Embryophyta</taxon>
        <taxon>Tracheophyta</taxon>
        <taxon>Spermatophyta</taxon>
        <taxon>Magnoliopsida</taxon>
        <taxon>eudicotyledons</taxon>
        <taxon>Gunneridae</taxon>
        <taxon>Pentapetalae</taxon>
        <taxon>asterids</taxon>
        <taxon>lamiids</taxon>
        <taxon>Lamiales</taxon>
        <taxon>Pedaliaceae</taxon>
        <taxon>Sesamum</taxon>
    </lineage>
</organism>
<reference evidence="2" key="1">
    <citation type="submission" date="2020-06" db="EMBL/GenBank/DDBJ databases">
        <authorList>
            <person name="Li T."/>
            <person name="Hu X."/>
            <person name="Zhang T."/>
            <person name="Song X."/>
            <person name="Zhang H."/>
            <person name="Dai N."/>
            <person name="Sheng W."/>
            <person name="Hou X."/>
            <person name="Wei L."/>
        </authorList>
    </citation>
    <scope>NUCLEOTIDE SEQUENCE</scope>
    <source>
        <strain evidence="2">3651</strain>
        <tissue evidence="2">Leaf</tissue>
    </source>
</reference>
<dbReference type="Proteomes" id="UP001293254">
    <property type="component" value="Unassembled WGS sequence"/>
</dbReference>
<accession>A0AAE1YDF0</accession>